<dbReference type="InterPro" id="IPR001387">
    <property type="entry name" value="Cro/C1-type_HTH"/>
</dbReference>
<name>A0A0F9KHS4_9ZZZZ</name>
<dbReference type="InterPro" id="IPR010982">
    <property type="entry name" value="Lambda_DNA-bd_dom_sf"/>
</dbReference>
<evidence type="ECO:0000313" key="2">
    <source>
        <dbReference type="EMBL" id="KKM74261.1"/>
    </source>
</evidence>
<dbReference type="AlphaFoldDB" id="A0A0F9KHS4"/>
<protein>
    <recommendedName>
        <fullName evidence="1">HTH cro/C1-type domain-containing protein</fullName>
    </recommendedName>
</protein>
<feature type="domain" description="HTH cro/C1-type" evidence="1">
    <location>
        <begin position="19"/>
        <end position="73"/>
    </location>
</feature>
<gene>
    <name evidence="2" type="ORF">LCGC14_1402090</name>
</gene>
<proteinExistence type="predicted"/>
<dbReference type="SUPFAM" id="SSF47413">
    <property type="entry name" value="lambda repressor-like DNA-binding domains"/>
    <property type="match status" value="1"/>
</dbReference>
<organism evidence="2">
    <name type="scientific">marine sediment metagenome</name>
    <dbReference type="NCBI Taxonomy" id="412755"/>
    <lineage>
        <taxon>unclassified sequences</taxon>
        <taxon>metagenomes</taxon>
        <taxon>ecological metagenomes</taxon>
    </lineage>
</organism>
<evidence type="ECO:0000259" key="1">
    <source>
        <dbReference type="PROSITE" id="PS50943"/>
    </source>
</evidence>
<dbReference type="PROSITE" id="PS50943">
    <property type="entry name" value="HTH_CROC1"/>
    <property type="match status" value="1"/>
</dbReference>
<dbReference type="GO" id="GO:0003677">
    <property type="term" value="F:DNA binding"/>
    <property type="evidence" value="ECO:0007669"/>
    <property type="project" value="InterPro"/>
</dbReference>
<dbReference type="Gene3D" id="1.10.260.40">
    <property type="entry name" value="lambda repressor-like DNA-binding domains"/>
    <property type="match status" value="1"/>
</dbReference>
<dbReference type="SMART" id="SM00530">
    <property type="entry name" value="HTH_XRE"/>
    <property type="match status" value="1"/>
</dbReference>
<comment type="caution">
    <text evidence="2">The sequence shown here is derived from an EMBL/GenBank/DDBJ whole genome shotgun (WGS) entry which is preliminary data.</text>
</comment>
<dbReference type="Pfam" id="PF01381">
    <property type="entry name" value="HTH_3"/>
    <property type="match status" value="1"/>
</dbReference>
<accession>A0A0F9KHS4</accession>
<dbReference type="CDD" id="cd00093">
    <property type="entry name" value="HTH_XRE"/>
    <property type="match status" value="1"/>
</dbReference>
<reference evidence="2" key="1">
    <citation type="journal article" date="2015" name="Nature">
        <title>Complex archaea that bridge the gap between prokaryotes and eukaryotes.</title>
        <authorList>
            <person name="Spang A."/>
            <person name="Saw J.H."/>
            <person name="Jorgensen S.L."/>
            <person name="Zaremba-Niedzwiedzka K."/>
            <person name="Martijn J."/>
            <person name="Lind A.E."/>
            <person name="van Eijk R."/>
            <person name="Schleper C."/>
            <person name="Guy L."/>
            <person name="Ettema T.J."/>
        </authorList>
    </citation>
    <scope>NUCLEOTIDE SEQUENCE</scope>
</reference>
<sequence length="82" mass="9389">MKGRRHMKATATLDRRDDLAAEFRLRRLTVTEVARRCKISRQHLSDVLNGRDRLTSRLARDISRATKIPLATILPPQEEAPA</sequence>
<dbReference type="EMBL" id="LAZR01009169">
    <property type="protein sequence ID" value="KKM74261.1"/>
    <property type="molecule type" value="Genomic_DNA"/>
</dbReference>